<accession>A0A1G2BHX4</accession>
<dbReference type="InterPro" id="IPR036010">
    <property type="entry name" value="2Fe-2S_ferredoxin-like_sf"/>
</dbReference>
<dbReference type="Proteomes" id="UP000176420">
    <property type="component" value="Unassembled WGS sequence"/>
</dbReference>
<dbReference type="GO" id="GO:0005506">
    <property type="term" value="F:iron ion binding"/>
    <property type="evidence" value="ECO:0007669"/>
    <property type="project" value="InterPro"/>
</dbReference>
<dbReference type="InterPro" id="IPR050340">
    <property type="entry name" value="Cytosolic_Fe-S_CAF"/>
</dbReference>
<dbReference type="AlphaFoldDB" id="A0A1G2BHX4"/>
<dbReference type="SUPFAM" id="SSF54862">
    <property type="entry name" value="4Fe-4S ferredoxins"/>
    <property type="match status" value="1"/>
</dbReference>
<dbReference type="InterPro" id="IPR013352">
    <property type="entry name" value="Fe_hydrogenase_subset"/>
</dbReference>
<keyword evidence="1" id="KW-0479">Metal-binding</keyword>
<dbReference type="Gene3D" id="3.30.70.20">
    <property type="match status" value="1"/>
</dbReference>
<dbReference type="InterPro" id="IPR004108">
    <property type="entry name" value="Fe_hydrogenase_lsu_C"/>
</dbReference>
<evidence type="ECO:0000313" key="7">
    <source>
        <dbReference type="Proteomes" id="UP000176420"/>
    </source>
</evidence>
<dbReference type="GO" id="GO:0042773">
    <property type="term" value="P:ATP synthesis coupled electron transport"/>
    <property type="evidence" value="ECO:0007669"/>
    <property type="project" value="InterPro"/>
</dbReference>
<sequence>MKITINNQKIAVKEGQTILEVARQNKIDIPTLCYHSDLTIQASCRLCLVEIEGRPGLYTSCSTKVEDGLVVKTESENIARARKINLELLFAQHREECADCIYHGRCQALKICRQLKGKINGFTDRKKDKPTFKFGPALEFDSSKCIDCRLCVDMCHRQGIDFLELEYHDGLYEVVPSKDPKKDCIYCGQCLMHCPVGAFEGVGEYEAIEKPLQEEGKTVVFQFAPSIRTTIGEEFGMPYGSVVTGHLFAGIHALGAKAFDTSIAADVTTVEEAKELVERLEKKEPLPMFTSCCPGWVKFCEFYYPEFIPNLTTVRSPHMIMGGLIKTYWAQKEGLDPKNIIVVSIMPCLAKKYDITREELWLDKGALKPVDYVLTTREFAQLLRKRKINLKEVKPEEPVAPFPLPTGAGVIYGASGGVMESALRTAYEKITGKTLPQLEFKNVRGLQGVKKAVVDIAGRKLKVAVVNGTINARKILAELKIDPHAYDYIEVMACLGGCIGGGGQPVPVNEEIRQQRAASLYQVDEKSVIRCAHNSPFVKNLYQEYFNNQDNIKKICHTTFKKKNKEVNR</sequence>
<dbReference type="Pfam" id="PF02256">
    <property type="entry name" value="Fe_hyd_SSU"/>
    <property type="match status" value="1"/>
</dbReference>
<dbReference type="Gene3D" id="3.10.20.740">
    <property type="match status" value="1"/>
</dbReference>
<dbReference type="Gene3D" id="3.40.950.10">
    <property type="entry name" value="Fe-only Hydrogenase (Larger Subunit), Chain L, domain 3"/>
    <property type="match status" value="1"/>
</dbReference>
<feature type="domain" description="4Fe-4S ferredoxin-type" evidence="5">
    <location>
        <begin position="174"/>
        <end position="204"/>
    </location>
</feature>
<reference evidence="6 7" key="1">
    <citation type="journal article" date="2016" name="Nat. Commun.">
        <title>Thousands of microbial genomes shed light on interconnected biogeochemical processes in an aquifer system.</title>
        <authorList>
            <person name="Anantharaman K."/>
            <person name="Brown C.T."/>
            <person name="Hug L.A."/>
            <person name="Sharon I."/>
            <person name="Castelle C.J."/>
            <person name="Probst A.J."/>
            <person name="Thomas B.C."/>
            <person name="Singh A."/>
            <person name="Wilkins M.J."/>
            <person name="Karaoz U."/>
            <person name="Brodie E.L."/>
            <person name="Williams K.H."/>
            <person name="Hubbard S.S."/>
            <person name="Banfield J.F."/>
        </authorList>
    </citation>
    <scope>NUCLEOTIDE SEQUENCE [LARGE SCALE GENOMIC DNA]</scope>
</reference>
<evidence type="ECO:0008006" key="8">
    <source>
        <dbReference type="Google" id="ProtNLM"/>
    </source>
</evidence>
<proteinExistence type="predicted"/>
<dbReference type="Pfam" id="PF13510">
    <property type="entry name" value="Fer2_4"/>
    <property type="match status" value="1"/>
</dbReference>
<dbReference type="Pfam" id="PF12838">
    <property type="entry name" value="Fer4_7"/>
    <property type="match status" value="1"/>
</dbReference>
<dbReference type="InterPro" id="IPR003149">
    <property type="entry name" value="Fe_hydrogenase_ssu"/>
</dbReference>
<dbReference type="InterPro" id="IPR017896">
    <property type="entry name" value="4Fe4S_Fe-S-bd"/>
</dbReference>
<dbReference type="SUPFAM" id="SSF54292">
    <property type="entry name" value="2Fe-2S ferredoxin-like"/>
    <property type="match status" value="1"/>
</dbReference>
<evidence type="ECO:0000313" key="6">
    <source>
        <dbReference type="EMBL" id="OGY88119.1"/>
    </source>
</evidence>
<keyword evidence="3" id="KW-0411">Iron-sulfur</keyword>
<dbReference type="CDD" id="cd00207">
    <property type="entry name" value="fer2"/>
    <property type="match status" value="1"/>
</dbReference>
<dbReference type="SUPFAM" id="SSF53920">
    <property type="entry name" value="Fe-only hydrogenase"/>
    <property type="match status" value="1"/>
</dbReference>
<dbReference type="GO" id="GO:0051536">
    <property type="term" value="F:iron-sulfur cluster binding"/>
    <property type="evidence" value="ECO:0007669"/>
    <property type="project" value="UniProtKB-KW"/>
</dbReference>
<gene>
    <name evidence="6" type="ORF">A2319_01670</name>
</gene>
<evidence type="ECO:0000256" key="1">
    <source>
        <dbReference type="ARBA" id="ARBA00022723"/>
    </source>
</evidence>
<dbReference type="PROSITE" id="PS51085">
    <property type="entry name" value="2FE2S_FER_2"/>
    <property type="match status" value="1"/>
</dbReference>
<dbReference type="GO" id="GO:0008137">
    <property type="term" value="F:NADH dehydrogenase (ubiquinone) activity"/>
    <property type="evidence" value="ECO:0007669"/>
    <property type="project" value="InterPro"/>
</dbReference>
<dbReference type="PROSITE" id="PS00641">
    <property type="entry name" value="COMPLEX1_75K_1"/>
    <property type="match status" value="1"/>
</dbReference>
<dbReference type="PROSITE" id="PS00198">
    <property type="entry name" value="4FE4S_FER_1"/>
    <property type="match status" value="1"/>
</dbReference>
<dbReference type="PROSITE" id="PS51379">
    <property type="entry name" value="4FE4S_FER_2"/>
    <property type="match status" value="2"/>
</dbReference>
<dbReference type="Pfam" id="PF02906">
    <property type="entry name" value="Fe_hyd_lg_C"/>
    <property type="match status" value="1"/>
</dbReference>
<evidence type="ECO:0000259" key="4">
    <source>
        <dbReference type="PROSITE" id="PS51085"/>
    </source>
</evidence>
<dbReference type="Gene3D" id="4.10.260.20">
    <property type="entry name" value="Iron hydrogenase, small subunit"/>
    <property type="match status" value="1"/>
</dbReference>
<dbReference type="InterPro" id="IPR009016">
    <property type="entry name" value="Fe_hydrogenase"/>
</dbReference>
<dbReference type="GO" id="GO:0016020">
    <property type="term" value="C:membrane"/>
    <property type="evidence" value="ECO:0007669"/>
    <property type="project" value="InterPro"/>
</dbReference>
<dbReference type="GO" id="GO:0008901">
    <property type="term" value="F:ferredoxin hydrogenase activity"/>
    <property type="evidence" value="ECO:0007669"/>
    <property type="project" value="InterPro"/>
</dbReference>
<evidence type="ECO:0000259" key="5">
    <source>
        <dbReference type="PROSITE" id="PS51379"/>
    </source>
</evidence>
<dbReference type="InterPro" id="IPR017900">
    <property type="entry name" value="4Fe4S_Fe_S_CS"/>
</dbReference>
<dbReference type="SMART" id="SM00902">
    <property type="entry name" value="Fe_hyd_SSU"/>
    <property type="match status" value="1"/>
</dbReference>
<keyword evidence="2" id="KW-0408">Iron</keyword>
<name>A0A1G2BHX4_9BACT</name>
<dbReference type="Gene3D" id="3.40.50.1780">
    <property type="match status" value="1"/>
</dbReference>
<evidence type="ECO:0000256" key="3">
    <source>
        <dbReference type="ARBA" id="ARBA00023014"/>
    </source>
</evidence>
<feature type="domain" description="2Fe-2S ferredoxin-type" evidence="4">
    <location>
        <begin position="1"/>
        <end position="77"/>
    </location>
</feature>
<evidence type="ECO:0000256" key="2">
    <source>
        <dbReference type="ARBA" id="ARBA00023004"/>
    </source>
</evidence>
<dbReference type="InterPro" id="IPR000283">
    <property type="entry name" value="NADH_UbQ_OxRdtase_75kDa_su_CS"/>
</dbReference>
<protein>
    <recommendedName>
        <fullName evidence="8">Ferredoxin</fullName>
    </recommendedName>
</protein>
<dbReference type="InterPro" id="IPR036991">
    <property type="entry name" value="Fe_hydrogenase_ssu_sf"/>
</dbReference>
<dbReference type="PANTHER" id="PTHR11615">
    <property type="entry name" value="NITRATE, FORMATE, IRON DEHYDROGENASE"/>
    <property type="match status" value="1"/>
</dbReference>
<comment type="caution">
    <text evidence="6">The sequence shown here is derived from an EMBL/GenBank/DDBJ whole genome shotgun (WGS) entry which is preliminary data.</text>
</comment>
<organism evidence="6 7">
    <name type="scientific">Candidatus Kerfeldbacteria bacterium RIFOXYB2_FULL_38_14</name>
    <dbReference type="NCBI Taxonomy" id="1798547"/>
    <lineage>
        <taxon>Bacteria</taxon>
        <taxon>Candidatus Kerfeldiibacteriota</taxon>
    </lineage>
</organism>
<feature type="domain" description="4Fe-4S ferredoxin-type" evidence="5">
    <location>
        <begin position="136"/>
        <end position="165"/>
    </location>
</feature>
<dbReference type="InterPro" id="IPR001041">
    <property type="entry name" value="2Fe-2S_ferredoxin-type"/>
</dbReference>
<dbReference type="EMBL" id="MHKI01000004">
    <property type="protein sequence ID" value="OGY88119.1"/>
    <property type="molecule type" value="Genomic_DNA"/>
</dbReference>
<dbReference type="NCBIfam" id="TIGR02512">
    <property type="entry name" value="FeFe_hydrog_A"/>
    <property type="match status" value="1"/>
</dbReference>